<keyword evidence="1" id="KW-0812">Transmembrane</keyword>
<dbReference type="Proteomes" id="UP000001520">
    <property type="component" value="Chromosome"/>
</dbReference>
<dbReference type="Pfam" id="PF04307">
    <property type="entry name" value="YdjM"/>
    <property type="match status" value="1"/>
</dbReference>
<proteinExistence type="predicted"/>
<keyword evidence="1" id="KW-0472">Membrane</keyword>
<evidence type="ECO:0000256" key="1">
    <source>
        <dbReference type="SAM" id="Phobius"/>
    </source>
</evidence>
<evidence type="ECO:0000313" key="3">
    <source>
        <dbReference type="Proteomes" id="UP000001520"/>
    </source>
</evidence>
<accession>D3P9E3</accession>
<gene>
    <name evidence="2" type="ordered locus">DEFDS_1879</name>
</gene>
<dbReference type="InterPro" id="IPR053170">
    <property type="entry name" value="Transcription_regulator"/>
</dbReference>
<feature type="transmembrane region" description="Helical" evidence="1">
    <location>
        <begin position="90"/>
        <end position="111"/>
    </location>
</feature>
<sequence>MDPVTHIGSGLLSGSYLKDKKSDKSIYIISVIGALLPDIDNIIGLAGNPQLYLIHHRGITHSFLGAILLSFVSALLLKYIFFRKTDLKKIFLIFTFFSFVHIFLDLITSYGTQIALHFTNERYTLECTFIIDPIFTVTILIFFFISKKLTSKKIRLILFSFIFVYPLSNLALKAIYTNMLESRYPDKKVYLSPSPFTPIFWKVIMEDNSSYYVATKTLFADTNLNDFEKYTSLKTNNLSNIFTVDGFLKTYYWFTKYPIIQKIGKNTYKISDLRFMFTLKSLNIKRETPFSIILTTNEDKSKIVNYKYNFEGVTQ</sequence>
<organism evidence="2 3">
    <name type="scientific">Deferribacter desulfuricans (strain DSM 14783 / JCM 11476 / NBRC 101012 / SSM1)</name>
    <dbReference type="NCBI Taxonomy" id="639282"/>
    <lineage>
        <taxon>Bacteria</taxon>
        <taxon>Pseudomonadati</taxon>
        <taxon>Deferribacterota</taxon>
        <taxon>Deferribacteres</taxon>
        <taxon>Deferribacterales</taxon>
        <taxon>Deferribacteraceae</taxon>
        <taxon>Deferribacter</taxon>
    </lineage>
</organism>
<dbReference type="InterPro" id="IPR007404">
    <property type="entry name" value="YdjM-like"/>
</dbReference>
<dbReference type="eggNOG" id="COG1988">
    <property type="taxonomic scope" value="Bacteria"/>
</dbReference>
<evidence type="ECO:0000313" key="2">
    <source>
        <dbReference type="EMBL" id="BAI81333.1"/>
    </source>
</evidence>
<dbReference type="HOGENOM" id="CLU_067817_1_1_0"/>
<feature type="transmembrane region" description="Helical" evidence="1">
    <location>
        <begin position="59"/>
        <end position="81"/>
    </location>
</feature>
<feature type="transmembrane region" description="Helical" evidence="1">
    <location>
        <begin position="156"/>
        <end position="176"/>
    </location>
</feature>
<keyword evidence="3" id="KW-1185">Reference proteome</keyword>
<feature type="transmembrane region" description="Helical" evidence="1">
    <location>
        <begin position="26"/>
        <end position="47"/>
    </location>
</feature>
<dbReference type="PANTHER" id="PTHR40031:SF1">
    <property type="entry name" value="MEMBRANE-BOUND METAL-DEPENDENT HYDROLASE"/>
    <property type="match status" value="1"/>
</dbReference>
<evidence type="ECO:0008006" key="4">
    <source>
        <dbReference type="Google" id="ProtNLM"/>
    </source>
</evidence>
<dbReference type="STRING" id="639282.DEFDS_1879"/>
<protein>
    <recommendedName>
        <fullName evidence="4">Membrane-bound metal-dependent hydrolase</fullName>
    </recommendedName>
</protein>
<feature type="transmembrane region" description="Helical" evidence="1">
    <location>
        <begin position="123"/>
        <end position="144"/>
    </location>
</feature>
<dbReference type="EMBL" id="AP011529">
    <property type="protein sequence ID" value="BAI81333.1"/>
    <property type="molecule type" value="Genomic_DNA"/>
</dbReference>
<dbReference type="RefSeq" id="WP_013008578.1">
    <property type="nucleotide sequence ID" value="NC_013939.1"/>
</dbReference>
<dbReference type="AlphaFoldDB" id="D3P9E3"/>
<dbReference type="KEGG" id="ddf:DEFDS_1879"/>
<dbReference type="PANTHER" id="PTHR40031">
    <property type="entry name" value="HYPOTHETICAL MEMBRANE SPANNING PROTEIN"/>
    <property type="match status" value="1"/>
</dbReference>
<name>D3P9E3_DEFDS</name>
<reference evidence="2 3" key="1">
    <citation type="journal article" date="2010" name="DNA Res.">
        <title>Bacterial lifestyle in a deep-sea hydrothermal vent chimney revealed by the genome sequence of the thermophilic bacterium Deferribacter desulfuricans SSM1.</title>
        <authorList>
            <person name="Takaki Y."/>
            <person name="Shimamura S."/>
            <person name="Nakagawa S."/>
            <person name="Fukuhara Y."/>
            <person name="Horikawa H."/>
            <person name="Ankai A."/>
            <person name="Harada T."/>
            <person name="Hosoyama A."/>
            <person name="Oguchi A."/>
            <person name="Fukui S."/>
            <person name="Fujita N."/>
            <person name="Takami H."/>
            <person name="Takai K."/>
        </authorList>
    </citation>
    <scope>NUCLEOTIDE SEQUENCE [LARGE SCALE GENOMIC DNA]</scope>
    <source>
        <strain evidence="3">DSM 14783 / JCM 11476 / NBRC 101012 / SSM1</strain>
    </source>
</reference>
<keyword evidence="1" id="KW-1133">Transmembrane helix</keyword>